<dbReference type="InParanoid" id="A0A067PDF4"/>
<gene>
    <name evidence="1" type="ORF">JAAARDRAFT_43120</name>
</gene>
<proteinExistence type="predicted"/>
<protein>
    <submittedName>
        <fullName evidence="1">Uncharacterized protein</fullName>
    </submittedName>
</protein>
<evidence type="ECO:0000313" key="2">
    <source>
        <dbReference type="Proteomes" id="UP000027265"/>
    </source>
</evidence>
<organism evidence="1 2">
    <name type="scientific">Jaapia argillacea MUCL 33604</name>
    <dbReference type="NCBI Taxonomy" id="933084"/>
    <lineage>
        <taxon>Eukaryota</taxon>
        <taxon>Fungi</taxon>
        <taxon>Dikarya</taxon>
        <taxon>Basidiomycota</taxon>
        <taxon>Agaricomycotina</taxon>
        <taxon>Agaricomycetes</taxon>
        <taxon>Agaricomycetidae</taxon>
        <taxon>Jaapiales</taxon>
        <taxon>Jaapiaceae</taxon>
        <taxon>Jaapia</taxon>
    </lineage>
</organism>
<keyword evidence="2" id="KW-1185">Reference proteome</keyword>
<accession>A0A067PDF4</accession>
<sequence>MHRDGGHHNLHQVGGLHNDCRLLRRGRTEEGALDGEMTYTGIMFNDILDADNRPRSGGWWILTPPTDPRKARL</sequence>
<reference evidence="2" key="1">
    <citation type="journal article" date="2014" name="Proc. Natl. Acad. Sci. U.S.A.">
        <title>Extensive sampling of basidiomycete genomes demonstrates inadequacy of the white-rot/brown-rot paradigm for wood decay fungi.</title>
        <authorList>
            <person name="Riley R."/>
            <person name="Salamov A.A."/>
            <person name="Brown D.W."/>
            <person name="Nagy L.G."/>
            <person name="Floudas D."/>
            <person name="Held B.W."/>
            <person name="Levasseur A."/>
            <person name="Lombard V."/>
            <person name="Morin E."/>
            <person name="Otillar R."/>
            <person name="Lindquist E.A."/>
            <person name="Sun H."/>
            <person name="LaButti K.M."/>
            <person name="Schmutz J."/>
            <person name="Jabbour D."/>
            <person name="Luo H."/>
            <person name="Baker S.E."/>
            <person name="Pisabarro A.G."/>
            <person name="Walton J.D."/>
            <person name="Blanchette R.A."/>
            <person name="Henrissat B."/>
            <person name="Martin F."/>
            <person name="Cullen D."/>
            <person name="Hibbett D.S."/>
            <person name="Grigoriev I.V."/>
        </authorList>
    </citation>
    <scope>NUCLEOTIDE SEQUENCE [LARGE SCALE GENOMIC DNA]</scope>
    <source>
        <strain evidence="2">MUCL 33604</strain>
    </source>
</reference>
<dbReference type="EMBL" id="KL197826">
    <property type="protein sequence ID" value="KDQ49057.1"/>
    <property type="molecule type" value="Genomic_DNA"/>
</dbReference>
<dbReference type="AlphaFoldDB" id="A0A067PDF4"/>
<dbReference type="HOGENOM" id="CLU_2705138_0_0_1"/>
<name>A0A067PDF4_9AGAM</name>
<evidence type="ECO:0000313" key="1">
    <source>
        <dbReference type="EMBL" id="KDQ49057.1"/>
    </source>
</evidence>
<dbReference type="Proteomes" id="UP000027265">
    <property type="component" value="Unassembled WGS sequence"/>
</dbReference>